<dbReference type="PROSITE" id="PS50206">
    <property type="entry name" value="RHODANESE_3"/>
    <property type="match status" value="1"/>
</dbReference>
<proteinExistence type="predicted"/>
<feature type="domain" description="Rhodanese" evidence="2">
    <location>
        <begin position="63"/>
        <end position="147"/>
    </location>
</feature>
<keyword evidence="1" id="KW-0812">Transmembrane</keyword>
<keyword evidence="1" id="KW-0472">Membrane</keyword>
<name>A0A7V4U2H3_CALAY</name>
<dbReference type="CDD" id="cd00158">
    <property type="entry name" value="RHOD"/>
    <property type="match status" value="1"/>
</dbReference>
<comment type="caution">
    <text evidence="3">The sequence shown here is derived from an EMBL/GenBank/DDBJ whole genome shotgun (WGS) entry which is preliminary data.</text>
</comment>
<reference evidence="3" key="1">
    <citation type="journal article" date="2020" name="mSystems">
        <title>Genome- and Community-Level Interaction Insights into Carbon Utilization and Element Cycling Functions of Hydrothermarchaeota in Hydrothermal Sediment.</title>
        <authorList>
            <person name="Zhou Z."/>
            <person name="Liu Y."/>
            <person name="Xu W."/>
            <person name="Pan J."/>
            <person name="Luo Z.H."/>
            <person name="Li M."/>
        </authorList>
    </citation>
    <scope>NUCLEOTIDE SEQUENCE [LARGE SCALE GENOMIC DNA]</scope>
    <source>
        <strain evidence="3">HyVt-577</strain>
    </source>
</reference>
<dbReference type="PANTHER" id="PTHR43031:SF1">
    <property type="entry name" value="PYRIDINE NUCLEOTIDE-DISULPHIDE OXIDOREDUCTASE"/>
    <property type="match status" value="1"/>
</dbReference>
<keyword evidence="1" id="KW-1133">Transmembrane helix</keyword>
<dbReference type="InterPro" id="IPR036873">
    <property type="entry name" value="Rhodanese-like_dom_sf"/>
</dbReference>
<accession>A0A7V4U2H3</accession>
<dbReference type="InterPro" id="IPR001763">
    <property type="entry name" value="Rhodanese-like_dom"/>
</dbReference>
<dbReference type="SMART" id="SM00450">
    <property type="entry name" value="RHOD"/>
    <property type="match status" value="1"/>
</dbReference>
<dbReference type="SUPFAM" id="SSF52821">
    <property type="entry name" value="Rhodanese/Cell cycle control phosphatase"/>
    <property type="match status" value="1"/>
</dbReference>
<sequence length="149" mass="16625">MVSFYSSLNQTGSPVMNTKVLYTVVTVLILAALGYFFLRKSPADKEFAITNITAEEVKAKIDRQEDIVLLDVRTPAEFDGPLGHIDGALLIPLNELQNRAAELDSLKDKEIIVYCRSGNRSRYATEFLSQQGFHAVNMLGGMKAWNKLK</sequence>
<evidence type="ECO:0000256" key="1">
    <source>
        <dbReference type="SAM" id="Phobius"/>
    </source>
</evidence>
<dbReference type="Proteomes" id="UP000885779">
    <property type="component" value="Unassembled WGS sequence"/>
</dbReference>
<gene>
    <name evidence="3" type="ORF">ENK44_12870</name>
</gene>
<dbReference type="InterPro" id="IPR050229">
    <property type="entry name" value="GlpE_sulfurtransferase"/>
</dbReference>
<dbReference type="PANTHER" id="PTHR43031">
    <property type="entry name" value="FAD-DEPENDENT OXIDOREDUCTASE"/>
    <property type="match status" value="1"/>
</dbReference>
<dbReference type="AlphaFoldDB" id="A0A7V4U2H3"/>
<evidence type="ECO:0000313" key="3">
    <source>
        <dbReference type="EMBL" id="HGY56594.1"/>
    </source>
</evidence>
<dbReference type="EMBL" id="DRQG01000117">
    <property type="protein sequence ID" value="HGY56594.1"/>
    <property type="molecule type" value="Genomic_DNA"/>
</dbReference>
<protein>
    <submittedName>
        <fullName evidence="3">Rhodanese-like domain-containing protein</fullName>
    </submittedName>
</protein>
<dbReference type="Pfam" id="PF00581">
    <property type="entry name" value="Rhodanese"/>
    <property type="match status" value="1"/>
</dbReference>
<feature type="transmembrane region" description="Helical" evidence="1">
    <location>
        <begin position="20"/>
        <end position="38"/>
    </location>
</feature>
<organism evidence="3">
    <name type="scientific">Caldithrix abyssi</name>
    <dbReference type="NCBI Taxonomy" id="187145"/>
    <lineage>
        <taxon>Bacteria</taxon>
        <taxon>Pseudomonadati</taxon>
        <taxon>Calditrichota</taxon>
        <taxon>Calditrichia</taxon>
        <taxon>Calditrichales</taxon>
        <taxon>Calditrichaceae</taxon>
        <taxon>Caldithrix</taxon>
    </lineage>
</organism>
<dbReference type="Gene3D" id="3.40.250.10">
    <property type="entry name" value="Rhodanese-like domain"/>
    <property type="match status" value="1"/>
</dbReference>
<evidence type="ECO:0000259" key="2">
    <source>
        <dbReference type="PROSITE" id="PS50206"/>
    </source>
</evidence>